<dbReference type="InterPro" id="IPR003591">
    <property type="entry name" value="Leu-rich_rpt_typical-subtyp"/>
</dbReference>
<keyword evidence="6 12" id="KW-0732">Signal</keyword>
<dbReference type="AlphaFoldDB" id="A0A6P6TVP2"/>
<dbReference type="Pfam" id="PF00560">
    <property type="entry name" value="LRR_1"/>
    <property type="match status" value="3"/>
</dbReference>
<evidence type="ECO:0000256" key="11">
    <source>
        <dbReference type="SAM" id="Phobius"/>
    </source>
</evidence>
<keyword evidence="8 11" id="KW-1133">Transmembrane helix</keyword>
<dbReference type="GO" id="GO:0005886">
    <property type="term" value="C:plasma membrane"/>
    <property type="evidence" value="ECO:0007669"/>
    <property type="project" value="UniProtKB-SubCell"/>
</dbReference>
<evidence type="ECO:0000256" key="6">
    <source>
        <dbReference type="ARBA" id="ARBA00022729"/>
    </source>
</evidence>
<dbReference type="InterPro" id="IPR046956">
    <property type="entry name" value="RLP23-like"/>
</dbReference>
<keyword evidence="10" id="KW-0325">Glycoprotein</keyword>
<comment type="subcellular location">
    <subcellularLocation>
        <location evidence="1">Cell membrane</location>
        <topology evidence="1">Single-pass type I membrane protein</topology>
    </subcellularLocation>
</comment>
<dbReference type="InterPro" id="IPR013210">
    <property type="entry name" value="LRR_N_plant-typ"/>
</dbReference>
<dbReference type="GeneID" id="113704725"/>
<keyword evidence="3" id="KW-1003">Cell membrane</keyword>
<evidence type="ECO:0000256" key="1">
    <source>
        <dbReference type="ARBA" id="ARBA00004251"/>
    </source>
</evidence>
<dbReference type="RefSeq" id="XP_027082403.2">
    <property type="nucleotide sequence ID" value="XM_027226602.2"/>
</dbReference>
<keyword evidence="5 11" id="KW-0812">Transmembrane</keyword>
<dbReference type="PANTHER" id="PTHR48061">
    <property type="entry name" value="LEUCINE-RICH REPEAT RECEPTOR PROTEIN KINASE EMS1-LIKE-RELATED"/>
    <property type="match status" value="1"/>
</dbReference>
<dbReference type="PANTHER" id="PTHR48061:SF2">
    <property type="entry name" value="RECEPTOR LIKE PROTEIN 30-LIKE"/>
    <property type="match status" value="1"/>
</dbReference>
<dbReference type="GO" id="GO:0051707">
    <property type="term" value="P:response to other organism"/>
    <property type="evidence" value="ECO:0007669"/>
    <property type="project" value="UniProtKB-ARBA"/>
</dbReference>
<evidence type="ECO:0000256" key="12">
    <source>
        <dbReference type="SAM" id="SignalP"/>
    </source>
</evidence>
<evidence type="ECO:0000256" key="5">
    <source>
        <dbReference type="ARBA" id="ARBA00022692"/>
    </source>
</evidence>
<evidence type="ECO:0000256" key="4">
    <source>
        <dbReference type="ARBA" id="ARBA00022614"/>
    </source>
</evidence>
<reference evidence="16" key="2">
    <citation type="submission" date="2025-08" db="UniProtKB">
        <authorList>
            <consortium name="RefSeq"/>
        </authorList>
    </citation>
    <scope>IDENTIFICATION</scope>
    <source>
        <tissue evidence="16">Leaves</tissue>
    </source>
</reference>
<evidence type="ECO:0000313" key="16">
    <source>
        <dbReference type="RefSeq" id="XP_027082403.2"/>
    </source>
</evidence>
<accession>A0A6P6TVP2</accession>
<feature type="signal peptide" evidence="12">
    <location>
        <begin position="1"/>
        <end position="21"/>
    </location>
</feature>
<reference evidence="15" key="1">
    <citation type="journal article" date="2025" name="Foods">
        <title>Unveiling the Microbial Signatures of Arabica Coffee Cherries: Insights into Ripeness Specific Diversity, Functional Traits, and Implications for Quality and Safety.</title>
        <authorList>
            <consortium name="RefSeq"/>
            <person name="Tenea G.N."/>
            <person name="Cifuentes V."/>
            <person name="Reyes P."/>
            <person name="Cevallos-Vallejos M."/>
        </authorList>
    </citation>
    <scope>NUCLEOTIDE SEQUENCE [LARGE SCALE GENOMIC DNA]</scope>
</reference>
<keyword evidence="9 11" id="KW-0472">Membrane</keyword>
<keyword evidence="7" id="KW-0677">Repeat</keyword>
<dbReference type="SMART" id="SM00369">
    <property type="entry name" value="LRR_TYP"/>
    <property type="match status" value="12"/>
</dbReference>
<keyword evidence="4" id="KW-0433">Leucine-rich repeat</keyword>
<comment type="similarity">
    <text evidence="2">Belongs to the RLP family.</text>
</comment>
<evidence type="ECO:0000256" key="9">
    <source>
        <dbReference type="ARBA" id="ARBA00023136"/>
    </source>
</evidence>
<organism evidence="15 16">
    <name type="scientific">Coffea arabica</name>
    <name type="common">Arabian coffee</name>
    <dbReference type="NCBI Taxonomy" id="13443"/>
    <lineage>
        <taxon>Eukaryota</taxon>
        <taxon>Viridiplantae</taxon>
        <taxon>Streptophyta</taxon>
        <taxon>Embryophyta</taxon>
        <taxon>Tracheophyta</taxon>
        <taxon>Spermatophyta</taxon>
        <taxon>Magnoliopsida</taxon>
        <taxon>eudicotyledons</taxon>
        <taxon>Gunneridae</taxon>
        <taxon>Pentapetalae</taxon>
        <taxon>asterids</taxon>
        <taxon>lamiids</taxon>
        <taxon>Gentianales</taxon>
        <taxon>Rubiaceae</taxon>
        <taxon>Ixoroideae</taxon>
        <taxon>Gardenieae complex</taxon>
        <taxon>Bertiereae - Coffeeae clade</taxon>
        <taxon>Coffeeae</taxon>
        <taxon>Coffea</taxon>
    </lineage>
</organism>
<feature type="transmembrane region" description="Helical" evidence="11">
    <location>
        <begin position="953"/>
        <end position="972"/>
    </location>
</feature>
<feature type="domain" description="Disease resistance R13L4/SHOC-2-like LRR" evidence="14">
    <location>
        <begin position="258"/>
        <end position="358"/>
    </location>
</feature>
<dbReference type="Gene3D" id="3.80.10.10">
    <property type="entry name" value="Ribonuclease Inhibitor"/>
    <property type="match status" value="4"/>
</dbReference>
<dbReference type="OrthoDB" id="442066at2759"/>
<evidence type="ECO:0000256" key="10">
    <source>
        <dbReference type="ARBA" id="ARBA00023180"/>
    </source>
</evidence>
<dbReference type="PRINTS" id="PR00019">
    <property type="entry name" value="LEURICHRPT"/>
</dbReference>
<name>A0A6P6TVP2_COFAR</name>
<evidence type="ECO:0000256" key="3">
    <source>
        <dbReference type="ARBA" id="ARBA00022475"/>
    </source>
</evidence>
<evidence type="ECO:0000259" key="14">
    <source>
        <dbReference type="Pfam" id="PF23598"/>
    </source>
</evidence>
<sequence>MRNLIVYTLVLLSLQSREITSLSSLSPHLCHHDEGLALLQLKQMFQTSTDASAYCEYAYPKMISWNKTSDCCTWDGVTCHRVTGHVIGIDLSCSQLQGSIHANSSLFNLSRLQKLNLAYNDFKNSPISHGIGGLTSLTNLNLSNSNFYGQIPSQISLLSNLVSLDLSQNPIEFEHQDFQLLLQNITQVRILSLSNVSIFSEFPKNFSSSLTIVDLGQTQVYGKLPDHIFSLAKLQQLILDGTQVTGSLPNFNCTASYMLSYLDLADTNFSGELPNTFGCLKFLNSMLLDGCQFTGRLPESIGNLSQLTTMSLTHNSFSGPLPSVISNLVQLEVLDLTGNQVQGQIPDCFTNLQKLTQLSLPDNRLVGPFPFTIANLTNLQTLDLRSNSITGPLPSNVSGLQGLSFLYLSNNSLHGTAPTWLFSLQLLTTLLLKNNLLTGQIEELNGMSLMKIDLSNNQLYGQIPKSISTLPFLGFLDLSSNNLSGVLELSSDSLEYLVLSNNRISWSTSGNVSNSLPNLHRLELSSCEMKAFPEFLRSSKKLEVLQLAGNKIQGQIPSWVTSMPWDSLLYLNLSYNHLSGMDALPWKNLRVLDVRFNQIQGQLPLFICNLKALAILDLSRNKFTGAIPRCFGNFSSQLVVLNLEGNRLQRTINSMVFAKDSRLRYLGLNTNFLEGPLPETLANCKYLEVLDVGNNRLKDIFPAWLQNLTELQVLVLSYNRFFGPISIFKAKSPFQKLQIFALSCNEFSGVLSTELLESFRAMMSLQSNKSESKYLHATGNTTNYPYSVNMTSKGYEIEFTKIIRTLTTIDLSSNMFHGRIPDVIGNLYSLKLLNLSSNNFSGHIPPAIGNLKFLETLDLSRNQIGGEIPMQLTNLTSLEVLNLSCNHLIGRIPQGNQLRTLGEDSYSGNSGLCGFPLTKSCEEMHVPQAPPDEALEQGKDSSFMGGFTWKSVFIGYGCGLVLGIAPGLLMFVTGKPRRLVRFIEEEAYSNSVLLFGKRKTV</sequence>
<evidence type="ECO:0000256" key="8">
    <source>
        <dbReference type="ARBA" id="ARBA00022989"/>
    </source>
</evidence>
<evidence type="ECO:0000259" key="13">
    <source>
        <dbReference type="Pfam" id="PF08263"/>
    </source>
</evidence>
<dbReference type="SUPFAM" id="SSF52058">
    <property type="entry name" value="L domain-like"/>
    <property type="match status" value="3"/>
</dbReference>
<feature type="domain" description="Leucine-rich repeat-containing N-terminal plant-type" evidence="13">
    <location>
        <begin position="32"/>
        <end position="79"/>
    </location>
</feature>
<dbReference type="Proteomes" id="UP001652660">
    <property type="component" value="Chromosome 1c"/>
</dbReference>
<feature type="chain" id="PRO_5047039651" evidence="12">
    <location>
        <begin position="22"/>
        <end position="1001"/>
    </location>
</feature>
<protein>
    <submittedName>
        <fullName evidence="16">Receptor-like protein 6</fullName>
    </submittedName>
</protein>
<dbReference type="Pfam" id="PF23598">
    <property type="entry name" value="LRR_14"/>
    <property type="match status" value="1"/>
</dbReference>
<dbReference type="InterPro" id="IPR055414">
    <property type="entry name" value="LRR_R13L4/SHOC2-like"/>
</dbReference>
<proteinExistence type="inferred from homology"/>
<evidence type="ECO:0000256" key="7">
    <source>
        <dbReference type="ARBA" id="ARBA00022737"/>
    </source>
</evidence>
<dbReference type="SMART" id="SM00365">
    <property type="entry name" value="LRR_SD22"/>
    <property type="match status" value="7"/>
</dbReference>
<gene>
    <name evidence="16" type="primary">LOC113704725</name>
</gene>
<evidence type="ECO:0000313" key="15">
    <source>
        <dbReference type="Proteomes" id="UP001652660"/>
    </source>
</evidence>
<dbReference type="Pfam" id="PF13855">
    <property type="entry name" value="LRR_8"/>
    <property type="match status" value="4"/>
</dbReference>
<dbReference type="Pfam" id="PF08263">
    <property type="entry name" value="LRRNT_2"/>
    <property type="match status" value="1"/>
</dbReference>
<keyword evidence="15" id="KW-1185">Reference proteome</keyword>
<evidence type="ECO:0000256" key="2">
    <source>
        <dbReference type="ARBA" id="ARBA00009592"/>
    </source>
</evidence>
<dbReference type="InterPro" id="IPR001611">
    <property type="entry name" value="Leu-rich_rpt"/>
</dbReference>
<dbReference type="InterPro" id="IPR032675">
    <property type="entry name" value="LRR_dom_sf"/>
</dbReference>
<dbReference type="GO" id="GO:0006952">
    <property type="term" value="P:defense response"/>
    <property type="evidence" value="ECO:0007669"/>
    <property type="project" value="UniProtKB-ARBA"/>
</dbReference>